<dbReference type="InterPro" id="IPR046040">
    <property type="entry name" value="DUF5998"/>
</dbReference>
<reference evidence="1 2" key="1">
    <citation type="submission" date="2018-02" db="EMBL/GenBank/DDBJ databases">
        <authorList>
            <person name="Cohen D.B."/>
            <person name="Kent A.D."/>
        </authorList>
    </citation>
    <scope>NUCLEOTIDE SEQUENCE [LARGE SCALE GENOMIC DNA]</scope>
    <source>
        <strain evidence="1">1</strain>
    </source>
</reference>
<accession>A0A2N9JET1</accession>
<dbReference type="KEGG" id="mgg:MPLG2_1571"/>
<proteinExistence type="predicted"/>
<dbReference type="AlphaFoldDB" id="A0A2N9JET1"/>
<name>A0A2N9JET1_9ACTN</name>
<dbReference type="EMBL" id="LT985188">
    <property type="protein sequence ID" value="SPD86607.1"/>
    <property type="molecule type" value="Genomic_DNA"/>
</dbReference>
<evidence type="ECO:0008006" key="3">
    <source>
        <dbReference type="Google" id="ProtNLM"/>
    </source>
</evidence>
<gene>
    <name evidence="1" type="ORF">MPLG2_1571</name>
</gene>
<evidence type="ECO:0000313" key="1">
    <source>
        <dbReference type="EMBL" id="SPD86607.1"/>
    </source>
</evidence>
<evidence type="ECO:0000313" key="2">
    <source>
        <dbReference type="Proteomes" id="UP000238164"/>
    </source>
</evidence>
<dbReference type="RefSeq" id="WP_105185537.1">
    <property type="nucleotide sequence ID" value="NZ_BAAAGO010000007.1"/>
</dbReference>
<protein>
    <recommendedName>
        <fullName evidence="3">Phosphodiesterase</fullName>
    </recommendedName>
</protein>
<keyword evidence="2" id="KW-1185">Reference proteome</keyword>
<dbReference type="Proteomes" id="UP000238164">
    <property type="component" value="Chromosome 1"/>
</dbReference>
<sequence length="192" mass="20311">MTSLALPADLRRDIDACGYFPDLIAETIALATAGEPVLHHVVHHEATFARDEIQRHLSVLVLTPTRLIVGHTDESDAPGEAGQAMSTTESVGLHRISSVALTRVVAHPERHGRGRSTDTETWLSVGWGTATRVELEPAHCGDPECDADHGYSGTFAADDLTVRMSVAADGADNVARLVTFATALQLAGGGGR</sequence>
<organism evidence="1 2">
    <name type="scientific">Micropruina glycogenica</name>
    <dbReference type="NCBI Taxonomy" id="75385"/>
    <lineage>
        <taxon>Bacteria</taxon>
        <taxon>Bacillati</taxon>
        <taxon>Actinomycetota</taxon>
        <taxon>Actinomycetes</taxon>
        <taxon>Propionibacteriales</taxon>
        <taxon>Nocardioidaceae</taxon>
        <taxon>Micropruina</taxon>
    </lineage>
</organism>
<dbReference type="Pfam" id="PF19461">
    <property type="entry name" value="DUF5998"/>
    <property type="match status" value="1"/>
</dbReference>
<dbReference type="OrthoDB" id="3725224at2"/>